<dbReference type="Pfam" id="PF13439">
    <property type="entry name" value="Glyco_transf_4"/>
    <property type="match status" value="1"/>
</dbReference>
<feature type="domain" description="Glycosyl transferase family 1" evidence="1">
    <location>
        <begin position="213"/>
        <end position="361"/>
    </location>
</feature>
<organism evidence="3 4">
    <name type="scientific">Lysobacter korlensis</name>
    <dbReference type="NCBI Taxonomy" id="553636"/>
    <lineage>
        <taxon>Bacteria</taxon>
        <taxon>Pseudomonadati</taxon>
        <taxon>Pseudomonadota</taxon>
        <taxon>Gammaproteobacteria</taxon>
        <taxon>Lysobacterales</taxon>
        <taxon>Lysobacteraceae</taxon>
        <taxon>Lysobacter</taxon>
    </lineage>
</organism>
<dbReference type="InterPro" id="IPR050194">
    <property type="entry name" value="Glycosyltransferase_grp1"/>
</dbReference>
<accession>A0ABV6RMI2</accession>
<evidence type="ECO:0000259" key="1">
    <source>
        <dbReference type="Pfam" id="PF00534"/>
    </source>
</evidence>
<comment type="caution">
    <text evidence="3">The sequence shown here is derived from an EMBL/GenBank/DDBJ whole genome shotgun (WGS) entry which is preliminary data.</text>
</comment>
<dbReference type="PANTHER" id="PTHR45947:SF3">
    <property type="entry name" value="SULFOQUINOVOSYL TRANSFERASE SQD2"/>
    <property type="match status" value="1"/>
</dbReference>
<evidence type="ECO:0000259" key="2">
    <source>
        <dbReference type="Pfam" id="PF13439"/>
    </source>
</evidence>
<dbReference type="PANTHER" id="PTHR45947">
    <property type="entry name" value="SULFOQUINOVOSYL TRANSFERASE SQD2"/>
    <property type="match status" value="1"/>
</dbReference>
<dbReference type="InterPro" id="IPR001296">
    <property type="entry name" value="Glyco_trans_1"/>
</dbReference>
<evidence type="ECO:0000313" key="4">
    <source>
        <dbReference type="Proteomes" id="UP001589896"/>
    </source>
</evidence>
<feature type="domain" description="Glycosyltransferase subfamily 4-like N-terminal" evidence="2">
    <location>
        <begin position="26"/>
        <end position="205"/>
    </location>
</feature>
<gene>
    <name evidence="3" type="ORF">ACFFGH_10120</name>
</gene>
<sequence length="430" mass="47523">MADSSDTPAKAPLRVLIGCDTFAPDVNGAAKFAERLAAGLVARGHDVHVVAPAASRKHGSWMEVHEGQPMMLHRLKSWRWYPHPWLRFALPWRIEANGRKLVEQIKPDVVHFQSHIVVGRGLSKAAIEHGIRLIGTNHFMPDNAVQFTLIPKWFVPTAIKMLWAAADRSFRRAEAVTTPTRRAAAFLEAHTSLNQVHAISCGIDMHNYTPNFAPRTENRVVFVGRVEEEKKLDVLLRAVALMDPKLDVKVEIVGDGEHRRTLENLTVELGIRSNVHFAGRVSDEDLRAALTRASVFAIASIAELQSIATMEAMASGLPVVAADAMALPHLVHHGENGFLFSPGNAAELAARLTEVLTLPEDEYLAMKNESLRIVEAHDIERTLATFEALYRGEIVTDPVTEVPRRSAAARLKAIRGQATDLSRRIRAGRS</sequence>
<dbReference type="Proteomes" id="UP001589896">
    <property type="component" value="Unassembled WGS sequence"/>
</dbReference>
<dbReference type="Pfam" id="PF00534">
    <property type="entry name" value="Glycos_transf_1"/>
    <property type="match status" value="1"/>
</dbReference>
<reference evidence="3 4" key="1">
    <citation type="submission" date="2024-09" db="EMBL/GenBank/DDBJ databases">
        <authorList>
            <person name="Sun Q."/>
            <person name="Mori K."/>
        </authorList>
    </citation>
    <scope>NUCLEOTIDE SEQUENCE [LARGE SCALE GENOMIC DNA]</scope>
    <source>
        <strain evidence="3 4">KCTC 23076</strain>
    </source>
</reference>
<dbReference type="EMBL" id="JBHLTG010000002">
    <property type="protein sequence ID" value="MFC0678194.1"/>
    <property type="molecule type" value="Genomic_DNA"/>
</dbReference>
<dbReference type="EC" id="2.4.-.-" evidence="3"/>
<keyword evidence="3" id="KW-0808">Transferase</keyword>
<evidence type="ECO:0000313" key="3">
    <source>
        <dbReference type="EMBL" id="MFC0678194.1"/>
    </source>
</evidence>
<name>A0ABV6RMI2_9GAMM</name>
<dbReference type="Gene3D" id="3.40.50.2000">
    <property type="entry name" value="Glycogen Phosphorylase B"/>
    <property type="match status" value="2"/>
</dbReference>
<keyword evidence="4" id="KW-1185">Reference proteome</keyword>
<proteinExistence type="predicted"/>
<keyword evidence="3" id="KW-0328">Glycosyltransferase</keyword>
<dbReference type="GO" id="GO:0016757">
    <property type="term" value="F:glycosyltransferase activity"/>
    <property type="evidence" value="ECO:0007669"/>
    <property type="project" value="UniProtKB-KW"/>
</dbReference>
<dbReference type="SUPFAM" id="SSF53756">
    <property type="entry name" value="UDP-Glycosyltransferase/glycogen phosphorylase"/>
    <property type="match status" value="1"/>
</dbReference>
<dbReference type="RefSeq" id="WP_386667827.1">
    <property type="nucleotide sequence ID" value="NZ_JBHLTG010000002.1"/>
</dbReference>
<protein>
    <submittedName>
        <fullName evidence="3">Glycosyltransferase</fullName>
        <ecNumber evidence="3">2.4.-.-</ecNumber>
    </submittedName>
</protein>
<dbReference type="InterPro" id="IPR028098">
    <property type="entry name" value="Glyco_trans_4-like_N"/>
</dbReference>